<dbReference type="PROSITE" id="PS50904">
    <property type="entry name" value="PRELI_MSF1"/>
    <property type="match status" value="1"/>
</dbReference>
<evidence type="ECO:0000313" key="4">
    <source>
        <dbReference type="Proteomes" id="UP000193467"/>
    </source>
</evidence>
<dbReference type="EMBL" id="MCGR01000003">
    <property type="protein sequence ID" value="ORY90843.1"/>
    <property type="molecule type" value="Genomic_DNA"/>
</dbReference>
<dbReference type="AlphaFoldDB" id="A0A1Y2G318"/>
<dbReference type="PANTHER" id="PTHR11158">
    <property type="entry name" value="MSF1/PX19 RELATED"/>
    <property type="match status" value="1"/>
</dbReference>
<dbReference type="Pfam" id="PF04707">
    <property type="entry name" value="PRELI"/>
    <property type="match status" value="1"/>
</dbReference>
<accession>A0A1Y2G318</accession>
<dbReference type="STRING" id="106004.A0A1Y2G318"/>
<dbReference type="InterPro" id="IPR037365">
    <property type="entry name" value="Slowmo/Ups"/>
</dbReference>
<gene>
    <name evidence="3" type="ORF">BCR35DRAFT_299442</name>
</gene>
<keyword evidence="4" id="KW-1185">Reference proteome</keyword>
<protein>
    <submittedName>
        <fullName evidence="3">PRELI-like family-domain-containing protein</fullName>
    </submittedName>
</protein>
<proteinExistence type="predicted"/>
<feature type="region of interest" description="Disordered" evidence="1">
    <location>
        <begin position="155"/>
        <end position="175"/>
    </location>
</feature>
<dbReference type="InterPro" id="IPR006797">
    <property type="entry name" value="PRELI/MSF1_dom"/>
</dbReference>
<organism evidence="3 4">
    <name type="scientific">Leucosporidium creatinivorum</name>
    <dbReference type="NCBI Taxonomy" id="106004"/>
    <lineage>
        <taxon>Eukaryota</taxon>
        <taxon>Fungi</taxon>
        <taxon>Dikarya</taxon>
        <taxon>Basidiomycota</taxon>
        <taxon>Pucciniomycotina</taxon>
        <taxon>Microbotryomycetes</taxon>
        <taxon>Leucosporidiales</taxon>
        <taxon>Leucosporidium</taxon>
    </lineage>
</organism>
<sequence>MPTLFSTEHAFNFPWPAQVFAVLNKYPNPLAPHVVSVDVIDRQVLEDGTIRSERLIGVQQDSPRWVNRLLGSQDTTFVREVSFVVPSSTINPLLEPSAAAPVAHLEPPKLLMASTNLTLSHIMQCRESISYIPHPWPHLPSPTASQFAPSLVKGIKATTSPSPPPPEHPLSHPALPPSTLFSQSALIFSTGLFASQPYPPIGISHLSPIEPLSLPQAGTMPQRALGKKVEKWGKDRFETNAETGRNAMQWMASRLWEAEWAKVGAGGL</sequence>
<evidence type="ECO:0000313" key="3">
    <source>
        <dbReference type="EMBL" id="ORY90843.1"/>
    </source>
</evidence>
<dbReference type="Proteomes" id="UP000193467">
    <property type="component" value="Unassembled WGS sequence"/>
</dbReference>
<dbReference type="InParanoid" id="A0A1Y2G318"/>
<dbReference type="OrthoDB" id="407630at2759"/>
<evidence type="ECO:0000256" key="1">
    <source>
        <dbReference type="SAM" id="MobiDB-lite"/>
    </source>
</evidence>
<comment type="caution">
    <text evidence="3">The sequence shown here is derived from an EMBL/GenBank/DDBJ whole genome shotgun (WGS) entry which is preliminary data.</text>
</comment>
<name>A0A1Y2G318_9BASI</name>
<reference evidence="3 4" key="1">
    <citation type="submission" date="2016-07" db="EMBL/GenBank/DDBJ databases">
        <title>Pervasive Adenine N6-methylation of Active Genes in Fungi.</title>
        <authorList>
            <consortium name="DOE Joint Genome Institute"/>
            <person name="Mondo S.J."/>
            <person name="Dannebaum R.O."/>
            <person name="Kuo R.C."/>
            <person name="Labutti K."/>
            <person name="Haridas S."/>
            <person name="Kuo A."/>
            <person name="Salamov A."/>
            <person name="Ahrendt S.R."/>
            <person name="Lipzen A."/>
            <person name="Sullivan W."/>
            <person name="Andreopoulos W.B."/>
            <person name="Clum A."/>
            <person name="Lindquist E."/>
            <person name="Daum C."/>
            <person name="Ramamoorthy G.K."/>
            <person name="Gryganskyi A."/>
            <person name="Culley D."/>
            <person name="Magnuson J.K."/>
            <person name="James T.Y."/>
            <person name="O'Malley M.A."/>
            <person name="Stajich J.E."/>
            <person name="Spatafora J.W."/>
            <person name="Visel A."/>
            <person name="Grigoriev I.V."/>
        </authorList>
    </citation>
    <scope>NUCLEOTIDE SEQUENCE [LARGE SCALE GENOMIC DNA]</scope>
    <source>
        <strain evidence="3 4">62-1032</strain>
    </source>
</reference>
<feature type="domain" description="PRELI/MSF1" evidence="2">
    <location>
        <begin position="2"/>
        <end position="260"/>
    </location>
</feature>
<evidence type="ECO:0000259" key="2">
    <source>
        <dbReference type="PROSITE" id="PS50904"/>
    </source>
</evidence>
<dbReference type="GO" id="GO:0005758">
    <property type="term" value="C:mitochondrial intermembrane space"/>
    <property type="evidence" value="ECO:0007669"/>
    <property type="project" value="InterPro"/>
</dbReference>